<evidence type="ECO:0000313" key="2">
    <source>
        <dbReference type="Proteomes" id="UP001500063"/>
    </source>
</evidence>
<gene>
    <name evidence="1" type="ORF">GCM10010319_08910</name>
</gene>
<organism evidence="1 2">
    <name type="scientific">Streptomyces blastmyceticus</name>
    <dbReference type="NCBI Taxonomy" id="68180"/>
    <lineage>
        <taxon>Bacteria</taxon>
        <taxon>Bacillati</taxon>
        <taxon>Actinomycetota</taxon>
        <taxon>Actinomycetes</taxon>
        <taxon>Kitasatosporales</taxon>
        <taxon>Streptomycetaceae</taxon>
        <taxon>Streptomyces</taxon>
    </lineage>
</organism>
<protein>
    <submittedName>
        <fullName evidence="1">Uncharacterized protein</fullName>
    </submittedName>
</protein>
<name>A0ABN0WF81_9ACTN</name>
<keyword evidence="2" id="KW-1185">Reference proteome</keyword>
<accession>A0ABN0WF81</accession>
<proteinExistence type="predicted"/>
<reference evidence="1 2" key="1">
    <citation type="journal article" date="2019" name="Int. J. Syst. Evol. Microbiol.">
        <title>The Global Catalogue of Microorganisms (GCM) 10K type strain sequencing project: providing services to taxonomists for standard genome sequencing and annotation.</title>
        <authorList>
            <consortium name="The Broad Institute Genomics Platform"/>
            <consortium name="The Broad Institute Genome Sequencing Center for Infectious Disease"/>
            <person name="Wu L."/>
            <person name="Ma J."/>
        </authorList>
    </citation>
    <scope>NUCLEOTIDE SEQUENCE [LARGE SCALE GENOMIC DNA]</scope>
    <source>
        <strain evidence="1 2">JCM 4565</strain>
    </source>
</reference>
<dbReference type="RefSeq" id="WP_344116222.1">
    <property type="nucleotide sequence ID" value="NZ_BAAABW010000004.1"/>
</dbReference>
<dbReference type="EMBL" id="BAAABW010000004">
    <property type="protein sequence ID" value="GAA0335177.1"/>
    <property type="molecule type" value="Genomic_DNA"/>
</dbReference>
<evidence type="ECO:0000313" key="1">
    <source>
        <dbReference type="EMBL" id="GAA0335177.1"/>
    </source>
</evidence>
<dbReference type="Proteomes" id="UP001500063">
    <property type="component" value="Unassembled WGS sequence"/>
</dbReference>
<comment type="caution">
    <text evidence="1">The sequence shown here is derived from an EMBL/GenBank/DDBJ whole genome shotgun (WGS) entry which is preliminary data.</text>
</comment>
<sequence>MSPMSSDAQQFQEWQEFQQWKQLQQQHSSGDLPHEKENVILTASTVRGSLIGMAQAQVSANLTNADGTGIKAQPISFVVTSTNQEFGRATTDSNGDANLDSGSNISDPQLMASAAFSGYTAVYHGNATYNPAKARGKYIVGLG</sequence>